<keyword evidence="1" id="KW-0547">Nucleotide-binding</keyword>
<name>A0A926NLI9_9BACI</name>
<feature type="domain" description="Carboxyltransferase" evidence="4">
    <location>
        <begin position="23"/>
        <end position="320"/>
    </location>
</feature>
<evidence type="ECO:0000313" key="6">
    <source>
        <dbReference type="Proteomes" id="UP000626844"/>
    </source>
</evidence>
<dbReference type="RefSeq" id="WP_191160115.1">
    <property type="nucleotide sequence ID" value="NZ_JACXAI010000026.1"/>
</dbReference>
<dbReference type="PANTHER" id="PTHR43309:SF5">
    <property type="entry name" value="5-OXOPROLINASE SUBUNIT C"/>
    <property type="match status" value="1"/>
</dbReference>
<dbReference type="SMART" id="SM00797">
    <property type="entry name" value="AHS2"/>
    <property type="match status" value="1"/>
</dbReference>
<keyword evidence="6" id="KW-1185">Reference proteome</keyword>
<proteinExistence type="predicted"/>
<dbReference type="Pfam" id="PF02626">
    <property type="entry name" value="CT_A_B"/>
    <property type="match status" value="1"/>
</dbReference>
<reference evidence="5" key="1">
    <citation type="submission" date="2020-09" db="EMBL/GenBank/DDBJ databases">
        <title>A novel bacterium of genus Bacillus, isolated from South China Sea.</title>
        <authorList>
            <person name="Huang H."/>
            <person name="Mo K."/>
            <person name="Hu Y."/>
        </authorList>
    </citation>
    <scope>NUCLEOTIDE SEQUENCE</scope>
    <source>
        <strain evidence="5">IB182487</strain>
    </source>
</reference>
<dbReference type="InterPro" id="IPR003778">
    <property type="entry name" value="CT_A_B"/>
</dbReference>
<evidence type="ECO:0000259" key="4">
    <source>
        <dbReference type="SMART" id="SM00797"/>
    </source>
</evidence>
<dbReference type="SUPFAM" id="SSF50891">
    <property type="entry name" value="Cyclophilin-like"/>
    <property type="match status" value="1"/>
</dbReference>
<organism evidence="5 6">
    <name type="scientific">Metabacillus arenae</name>
    <dbReference type="NCBI Taxonomy" id="2771434"/>
    <lineage>
        <taxon>Bacteria</taxon>
        <taxon>Bacillati</taxon>
        <taxon>Bacillota</taxon>
        <taxon>Bacilli</taxon>
        <taxon>Bacillales</taxon>
        <taxon>Bacillaceae</taxon>
        <taxon>Metabacillus</taxon>
    </lineage>
</organism>
<sequence>MITIKKPGLLTSIQDLGRYGSQKIGVITSGVMDPISHRIANHLVGNKESDATIEMTMTGPSIEFNEDALISVCGGDLSPRINKVPVHMWKPVLVKKGSRLSFAGVKHGCRTYLAIAGGFDVEEVLNSKSTYLRAGIGGYKGRALKANDTINTGKLNPYSQKIKEQLMVRLLDQSVVEMDWSVSADLIPNPMSPSYVRVIKGRQFSLFSPDSQKSLFSERFEITNQSDRMGYRLKGPVLKFENSTEMISEAVSHGTIQVPAEGNPIILLSDRQTTGGYPKIGQIASVDIPLMAQLKPGEYVQFVEISHEESQRLIFEKEEKLEQLKQGILLKIKQGES</sequence>
<dbReference type="InterPro" id="IPR052708">
    <property type="entry name" value="PxpC"/>
</dbReference>
<evidence type="ECO:0000313" key="5">
    <source>
        <dbReference type="EMBL" id="MBD1382178.1"/>
    </source>
</evidence>
<dbReference type="Proteomes" id="UP000626844">
    <property type="component" value="Unassembled WGS sequence"/>
</dbReference>
<keyword evidence="3" id="KW-0067">ATP-binding</keyword>
<evidence type="ECO:0000256" key="2">
    <source>
        <dbReference type="ARBA" id="ARBA00022801"/>
    </source>
</evidence>
<dbReference type="AlphaFoldDB" id="A0A926NLI9"/>
<dbReference type="EMBL" id="JACXAI010000026">
    <property type="protein sequence ID" value="MBD1382178.1"/>
    <property type="molecule type" value="Genomic_DNA"/>
</dbReference>
<evidence type="ECO:0000256" key="1">
    <source>
        <dbReference type="ARBA" id="ARBA00022741"/>
    </source>
</evidence>
<dbReference type="InterPro" id="IPR029000">
    <property type="entry name" value="Cyclophilin-like_dom_sf"/>
</dbReference>
<evidence type="ECO:0000256" key="3">
    <source>
        <dbReference type="ARBA" id="ARBA00022840"/>
    </source>
</evidence>
<dbReference type="PANTHER" id="PTHR43309">
    <property type="entry name" value="5-OXOPROLINASE SUBUNIT C"/>
    <property type="match status" value="1"/>
</dbReference>
<comment type="caution">
    <text evidence="5">The sequence shown here is derived from an EMBL/GenBank/DDBJ whole genome shotgun (WGS) entry which is preliminary data.</text>
</comment>
<keyword evidence="2" id="KW-0378">Hydrolase</keyword>
<gene>
    <name evidence="5" type="ORF">IC621_18305</name>
</gene>
<dbReference type="Gene3D" id="2.40.100.10">
    <property type="entry name" value="Cyclophilin-like"/>
    <property type="match status" value="1"/>
</dbReference>
<dbReference type="GO" id="GO:0005524">
    <property type="term" value="F:ATP binding"/>
    <property type="evidence" value="ECO:0007669"/>
    <property type="project" value="UniProtKB-KW"/>
</dbReference>
<dbReference type="GO" id="GO:0016787">
    <property type="term" value="F:hydrolase activity"/>
    <property type="evidence" value="ECO:0007669"/>
    <property type="project" value="UniProtKB-KW"/>
</dbReference>
<dbReference type="NCBIfam" id="TIGR00724">
    <property type="entry name" value="urea_amlyse_rel"/>
    <property type="match status" value="1"/>
</dbReference>
<protein>
    <submittedName>
        <fullName evidence="5">Biotin-dependent carboxyltransferase family protein</fullName>
    </submittedName>
</protein>
<accession>A0A926NLI9</accession>